<organism evidence="2 3">
    <name type="scientific">Fonsecaea monophora</name>
    <dbReference type="NCBI Taxonomy" id="254056"/>
    <lineage>
        <taxon>Eukaryota</taxon>
        <taxon>Fungi</taxon>
        <taxon>Dikarya</taxon>
        <taxon>Ascomycota</taxon>
        <taxon>Pezizomycotina</taxon>
        <taxon>Eurotiomycetes</taxon>
        <taxon>Chaetothyriomycetidae</taxon>
        <taxon>Chaetothyriales</taxon>
        <taxon>Herpotrichiellaceae</taxon>
        <taxon>Fonsecaea</taxon>
    </lineage>
</organism>
<dbReference type="OrthoDB" id="5402642at2759"/>
<evidence type="ECO:0000256" key="1">
    <source>
        <dbReference type="SAM" id="SignalP"/>
    </source>
</evidence>
<dbReference type="Proteomes" id="UP000077002">
    <property type="component" value="Unassembled WGS sequence"/>
</dbReference>
<evidence type="ECO:0000313" key="3">
    <source>
        <dbReference type="Proteomes" id="UP000077002"/>
    </source>
</evidence>
<feature type="signal peptide" evidence="1">
    <location>
        <begin position="1"/>
        <end position="26"/>
    </location>
</feature>
<sequence>MVEMTIVTTLVAFYTVIIMVIASGESAELAYSCAQYSVAVGQYSSSKMDTSPNIYPICDEDKNTATARYVHVKLGLDKPPEPVVYRCKPVHESVKNINTKMAAAYSLMRNNDNILMSKIPLP</sequence>
<comment type="caution">
    <text evidence="2">The sequence shown here is derived from an EMBL/GenBank/DDBJ whole genome shotgun (WGS) entry which is preliminary data.</text>
</comment>
<proteinExistence type="predicted"/>
<protein>
    <submittedName>
        <fullName evidence="2">Uncharacterized protein</fullName>
    </submittedName>
</protein>
<dbReference type="RefSeq" id="XP_022505992.1">
    <property type="nucleotide sequence ID" value="XM_022661691.1"/>
</dbReference>
<name>A0A177ERW3_9EURO</name>
<feature type="chain" id="PRO_5008060655" evidence="1">
    <location>
        <begin position="27"/>
        <end position="122"/>
    </location>
</feature>
<evidence type="ECO:0000313" key="2">
    <source>
        <dbReference type="EMBL" id="OAG34040.1"/>
    </source>
</evidence>
<gene>
    <name evidence="2" type="ORF">AYO21_11808</name>
</gene>
<reference evidence="2 3" key="1">
    <citation type="submission" date="2016-03" db="EMBL/GenBank/DDBJ databases">
        <title>Draft genome sequence of the Fonsecaea monophora CBS 269.37.</title>
        <authorList>
            <person name="Bombassaro A."/>
            <person name="Vinicius W.A."/>
            <person name="De Hoog S."/>
            <person name="Sun J."/>
            <person name="Souza E.M."/>
            <person name="Raittz R.T."/>
            <person name="Costa F."/>
            <person name="Leao A.C."/>
            <person name="Tadra-Sfeir M.Z."/>
            <person name="Baura V."/>
            <person name="Balsanelli E."/>
            <person name="Pedrosa F.O."/>
            <person name="Moreno L.F."/>
            <person name="Steffens M.B."/>
            <person name="Xi L."/>
            <person name="Bocca A.L."/>
            <person name="Felipe M.S."/>
            <person name="Teixeira M."/>
            <person name="Telles Filho F.Q."/>
            <person name="Azevedo C.M."/>
            <person name="Gomes R."/>
            <person name="Vicente V.A."/>
        </authorList>
    </citation>
    <scope>NUCLEOTIDE SEQUENCE [LARGE SCALE GENOMIC DNA]</scope>
    <source>
        <strain evidence="2 3">CBS 269.37</strain>
    </source>
</reference>
<keyword evidence="3" id="KW-1185">Reference proteome</keyword>
<dbReference type="GeneID" id="34606895"/>
<accession>A0A177ERW3</accession>
<keyword evidence="1" id="KW-0732">Signal</keyword>
<dbReference type="AlphaFoldDB" id="A0A177ERW3"/>
<dbReference type="EMBL" id="LVKK01000185">
    <property type="protein sequence ID" value="OAG34040.1"/>
    <property type="molecule type" value="Genomic_DNA"/>
</dbReference>